<dbReference type="InterPro" id="IPR050121">
    <property type="entry name" value="Cytochrome_P450_monoxygenase"/>
</dbReference>
<keyword evidence="4 6" id="KW-0479">Metal-binding</keyword>
<dbReference type="Gene3D" id="1.10.600.10">
    <property type="entry name" value="Farnesyl Diphosphate Synthase"/>
    <property type="match status" value="1"/>
</dbReference>
<evidence type="ECO:0000256" key="3">
    <source>
        <dbReference type="ARBA" id="ARBA00022617"/>
    </source>
</evidence>
<accession>T0KDZ8</accession>
<sequence>MSTKLVVNPNYFEVKAVGDQWIASVMKYDEAEAAKNSKVDLCFLASIWSPIASEDRLKIMLDWHHWVFLFDDQFDEGHLREDPTAAAEEISQNIAIMGGDAPRYTADSNPIRYVFQRCWDAISEVSSLEMQNRWIDQHKRYFAQLLVQVDQQVSGQNFTRDVDEYMNMRRGTIGVYPAINLTEYGSNINLPQHVYEHPSLQECMTVSADLVILVNDVLSYRKDLELGVDHNLISLLMEKDGLSIQQAMDEIGKMLYRFFHSTRGKIHIAVERAHDKYGNIVRISPNELSFASAESWKAIYGHPGSGRQIARKGPFYDVLAAGFSSRCIGSERDPQKHSVMRKMLSPSFSQRVLVEQEDIISEIVDKFVTNMGEKGGPGTKGLNMTKCYNMNSFEILGEMAFGESFRSLDIDILNSWADTALEHLYIVTLIDNLRRIGWVSKLARLLIPTWIVTNNQHSNYSRQQVENRLQIKAARSDFVSPLVDKVRAGEVSKEEMAAHVSTIAIAGGETVATTLSALTCFLGQNPEKLNLLTQEIRAAFNTYDEITGSKAQQLPYLQAVINEGLRLFPPASGGATRLSPGFELHGQYIPEGTDISVSPWSTVHNPEYFSDPWHFKPERWLDPHCKDNKDASRPFLLGPRDCLGRK</sequence>
<dbReference type="InterPro" id="IPR008949">
    <property type="entry name" value="Isoprenoid_synthase_dom_sf"/>
</dbReference>
<evidence type="ECO:0000313" key="7">
    <source>
        <dbReference type="EMBL" id="EQB53667.1"/>
    </source>
</evidence>
<dbReference type="GO" id="GO:0016705">
    <property type="term" value="F:oxidoreductase activity, acting on paired donors, with incorporation or reduction of molecular oxygen"/>
    <property type="evidence" value="ECO:0007669"/>
    <property type="project" value="InterPro"/>
</dbReference>
<dbReference type="PANTHER" id="PTHR24305">
    <property type="entry name" value="CYTOCHROME P450"/>
    <property type="match status" value="1"/>
</dbReference>
<comment type="cofactor">
    <cofactor evidence="1 6">
        <name>heme</name>
        <dbReference type="ChEBI" id="CHEBI:30413"/>
    </cofactor>
</comment>
<dbReference type="InterPro" id="IPR002401">
    <property type="entry name" value="Cyt_P450_E_grp-I"/>
</dbReference>
<dbReference type="InterPro" id="IPR036396">
    <property type="entry name" value="Cyt_P450_sf"/>
</dbReference>
<dbReference type="GO" id="GO:0020037">
    <property type="term" value="F:heme binding"/>
    <property type="evidence" value="ECO:0007669"/>
    <property type="project" value="InterPro"/>
</dbReference>
<dbReference type="PANTHER" id="PTHR24305:SF210">
    <property type="entry name" value="CYTOCHROME P450 MONOOXYGENASE ASQL-RELATED"/>
    <property type="match status" value="1"/>
</dbReference>
<dbReference type="Pfam" id="PF00067">
    <property type="entry name" value="p450"/>
    <property type="match status" value="1"/>
</dbReference>
<keyword evidence="5 6" id="KW-0408">Iron</keyword>
<dbReference type="eggNOG" id="KOG0158">
    <property type="taxonomic scope" value="Eukaryota"/>
</dbReference>
<dbReference type="HOGENOM" id="CLU_423891_0_0_1"/>
<feature type="binding site" description="axial binding residue" evidence="6">
    <location>
        <position position="642"/>
    </location>
    <ligand>
        <name>heme</name>
        <dbReference type="ChEBI" id="CHEBI:30413"/>
    </ligand>
    <ligandPart>
        <name>Fe</name>
        <dbReference type="ChEBI" id="CHEBI:18248"/>
    </ligandPart>
</feature>
<dbReference type="GO" id="GO:0005506">
    <property type="term" value="F:iron ion binding"/>
    <property type="evidence" value="ECO:0007669"/>
    <property type="project" value="InterPro"/>
</dbReference>
<dbReference type="STRING" id="1237896.T0KDZ8"/>
<comment type="similarity">
    <text evidence="2">Belongs to the cytochrome P450 family.</text>
</comment>
<evidence type="ECO:0000256" key="2">
    <source>
        <dbReference type="ARBA" id="ARBA00010617"/>
    </source>
</evidence>
<dbReference type="EMBL" id="AMYD01001328">
    <property type="protein sequence ID" value="EQB53667.1"/>
    <property type="molecule type" value="Genomic_DNA"/>
</dbReference>
<evidence type="ECO:0000256" key="1">
    <source>
        <dbReference type="ARBA" id="ARBA00001971"/>
    </source>
</evidence>
<dbReference type="PRINTS" id="PR00463">
    <property type="entry name" value="EP450I"/>
</dbReference>
<dbReference type="Proteomes" id="UP000015530">
    <property type="component" value="Unassembled WGS sequence"/>
</dbReference>
<evidence type="ECO:0000256" key="6">
    <source>
        <dbReference type="PIRSR" id="PIRSR602401-1"/>
    </source>
</evidence>
<name>T0KDZ8_COLGC</name>
<evidence type="ECO:0000313" key="8">
    <source>
        <dbReference type="Proteomes" id="UP000015530"/>
    </source>
</evidence>
<reference evidence="8" key="1">
    <citation type="journal article" date="2013" name="Mol. Plant Microbe Interact.">
        <title>Global aspects of pacC regulation of pathogenicity genes in Colletotrichum gloeosporioides as revealed by transcriptome analysis.</title>
        <authorList>
            <person name="Alkan N."/>
            <person name="Meng X."/>
            <person name="Friedlander G."/>
            <person name="Reuveni E."/>
            <person name="Sukno S."/>
            <person name="Sherman A."/>
            <person name="Thon M."/>
            <person name="Fluhr R."/>
            <person name="Prusky D."/>
        </authorList>
    </citation>
    <scope>NUCLEOTIDE SEQUENCE [LARGE SCALE GENOMIC DNA]</scope>
    <source>
        <strain evidence="8">Cg-14</strain>
    </source>
</reference>
<dbReference type="SUPFAM" id="SSF48576">
    <property type="entry name" value="Terpenoid synthases"/>
    <property type="match status" value="1"/>
</dbReference>
<evidence type="ECO:0000256" key="5">
    <source>
        <dbReference type="ARBA" id="ARBA00023004"/>
    </source>
</evidence>
<evidence type="ECO:0000256" key="4">
    <source>
        <dbReference type="ARBA" id="ARBA00022723"/>
    </source>
</evidence>
<comment type="caution">
    <text evidence="7">The sequence shown here is derived from an EMBL/GenBank/DDBJ whole genome shotgun (WGS) entry which is preliminary data.</text>
</comment>
<dbReference type="Gene3D" id="1.10.630.10">
    <property type="entry name" value="Cytochrome P450"/>
    <property type="match status" value="1"/>
</dbReference>
<dbReference type="OrthoDB" id="1470350at2759"/>
<organism evidence="7 8">
    <name type="scientific">Colletotrichum gloeosporioides (strain Cg-14)</name>
    <name type="common">Anthracnose fungus</name>
    <name type="synonym">Glomerella cingulata</name>
    <dbReference type="NCBI Taxonomy" id="1237896"/>
    <lineage>
        <taxon>Eukaryota</taxon>
        <taxon>Fungi</taxon>
        <taxon>Dikarya</taxon>
        <taxon>Ascomycota</taxon>
        <taxon>Pezizomycotina</taxon>
        <taxon>Sordariomycetes</taxon>
        <taxon>Hypocreomycetidae</taxon>
        <taxon>Glomerellales</taxon>
        <taxon>Glomerellaceae</taxon>
        <taxon>Colletotrichum</taxon>
        <taxon>Colletotrichum gloeosporioides species complex</taxon>
    </lineage>
</organism>
<dbReference type="AlphaFoldDB" id="T0KDZ8"/>
<keyword evidence="3 6" id="KW-0349">Heme</keyword>
<dbReference type="PRINTS" id="PR00385">
    <property type="entry name" value="P450"/>
</dbReference>
<dbReference type="SUPFAM" id="SSF48264">
    <property type="entry name" value="Cytochrome P450"/>
    <property type="match status" value="1"/>
</dbReference>
<dbReference type="InterPro" id="IPR001128">
    <property type="entry name" value="Cyt_P450"/>
</dbReference>
<proteinExistence type="inferred from homology"/>
<gene>
    <name evidence="7" type="ORF">CGLO_06582</name>
</gene>
<dbReference type="CDD" id="cd11058">
    <property type="entry name" value="CYP60B-like"/>
    <property type="match status" value="1"/>
</dbReference>
<protein>
    <recommendedName>
        <fullName evidence="9">Terpene synthase</fullName>
    </recommendedName>
</protein>
<evidence type="ECO:0008006" key="9">
    <source>
        <dbReference type="Google" id="ProtNLM"/>
    </source>
</evidence>
<dbReference type="Pfam" id="PF19086">
    <property type="entry name" value="Terpene_syn_C_2"/>
    <property type="match status" value="1"/>
</dbReference>
<dbReference type="GO" id="GO:0004497">
    <property type="term" value="F:monooxygenase activity"/>
    <property type="evidence" value="ECO:0007669"/>
    <property type="project" value="InterPro"/>
</dbReference>